<keyword evidence="3" id="KW-0732">Signal</keyword>
<comment type="caution">
    <text evidence="5">Lacks conserved residue(s) required for the propagation of feature annotation.</text>
</comment>
<dbReference type="Pfam" id="PF00084">
    <property type="entry name" value="Sushi"/>
    <property type="match status" value="2"/>
</dbReference>
<dbReference type="SMART" id="SM00032">
    <property type="entry name" value="CCP"/>
    <property type="match status" value="2"/>
</dbReference>
<reference evidence="6" key="1">
    <citation type="submission" date="2022-03" db="EMBL/GenBank/DDBJ databases">
        <authorList>
            <person name="Martin C."/>
        </authorList>
    </citation>
    <scope>NUCLEOTIDE SEQUENCE</scope>
</reference>
<comment type="caution">
    <text evidence="6">The sequence shown here is derived from an EMBL/GenBank/DDBJ whole genome shotgun (WGS) entry which is preliminary data.</text>
</comment>
<evidence type="ECO:0000313" key="7">
    <source>
        <dbReference type="Proteomes" id="UP000749559"/>
    </source>
</evidence>
<dbReference type="Proteomes" id="UP000749559">
    <property type="component" value="Unassembled WGS sequence"/>
</dbReference>
<evidence type="ECO:0000256" key="4">
    <source>
        <dbReference type="ARBA" id="ARBA00023157"/>
    </source>
</evidence>
<keyword evidence="4 5" id="KW-1015">Disulfide bond</keyword>
<accession>A0A8J1XFF5</accession>
<dbReference type="PROSITE" id="PS50923">
    <property type="entry name" value="SUSHI"/>
    <property type="match status" value="2"/>
</dbReference>
<dbReference type="CDD" id="cd00033">
    <property type="entry name" value="CCP"/>
    <property type="match status" value="2"/>
</dbReference>
<dbReference type="PANTHER" id="PTHR45785">
    <property type="entry name" value="COMPLEMENT FACTOR H-RELATED"/>
    <property type="match status" value="1"/>
</dbReference>
<evidence type="ECO:0000313" key="6">
    <source>
        <dbReference type="EMBL" id="CAH1785082.1"/>
    </source>
</evidence>
<evidence type="ECO:0000256" key="1">
    <source>
        <dbReference type="ARBA" id="ARBA00004328"/>
    </source>
</evidence>
<organism evidence="6 7">
    <name type="scientific">Owenia fusiformis</name>
    <name type="common">Polychaete worm</name>
    <dbReference type="NCBI Taxonomy" id="6347"/>
    <lineage>
        <taxon>Eukaryota</taxon>
        <taxon>Metazoa</taxon>
        <taxon>Spiralia</taxon>
        <taxon>Lophotrochozoa</taxon>
        <taxon>Annelida</taxon>
        <taxon>Polychaeta</taxon>
        <taxon>Sedentaria</taxon>
        <taxon>Canalipalpata</taxon>
        <taxon>Sabellida</taxon>
        <taxon>Oweniida</taxon>
        <taxon>Oweniidae</taxon>
        <taxon>Owenia</taxon>
    </lineage>
</organism>
<dbReference type="InterPro" id="IPR000436">
    <property type="entry name" value="Sushi_SCR_CCP_dom"/>
</dbReference>
<name>A0A8J1XFF5_OWEFU</name>
<gene>
    <name evidence="6" type="ORF">OFUS_LOCUS11188</name>
</gene>
<evidence type="ECO:0000256" key="2">
    <source>
        <dbReference type="ARBA" id="ARBA00022659"/>
    </source>
</evidence>
<proteinExistence type="predicted"/>
<dbReference type="OrthoDB" id="6480633at2759"/>
<evidence type="ECO:0000256" key="3">
    <source>
        <dbReference type="ARBA" id="ARBA00022729"/>
    </source>
</evidence>
<dbReference type="PANTHER" id="PTHR45785:SF2">
    <property type="entry name" value="COMPLEMENT FACTOR H-RELATED"/>
    <property type="match status" value="1"/>
</dbReference>
<keyword evidence="7" id="KW-1185">Reference proteome</keyword>
<feature type="disulfide bond" evidence="5">
    <location>
        <begin position="133"/>
        <end position="160"/>
    </location>
</feature>
<sequence>MLSNDRKALFCVSVVTVLAIQPSAQKSVSTTQQSMSTAVIPTKCVPKIKPPGNTCNRTQYYDEMNFDCRPCSRCCKYSGVVSECEDGCMPSSHTCAEEDKCRVHCGPPPVLDQPNYKPSLKEYDEYDVVKYYCPPGYMLSENVTSQCVEPGNWYPVPPSCLKVYHCEQPPRVDYASYVPEKDRYDVMENITFSCADFHKLSGNMTIYCGPTGEWFKLPSCDLEVWKVVAVCVGILAMIRLAS</sequence>
<dbReference type="EMBL" id="CAIIXF020000005">
    <property type="protein sequence ID" value="CAH1785082.1"/>
    <property type="molecule type" value="Genomic_DNA"/>
</dbReference>
<dbReference type="AlphaFoldDB" id="A0A8J1XFF5"/>
<dbReference type="Gene3D" id="2.10.70.10">
    <property type="entry name" value="Complement Module, domain 1"/>
    <property type="match status" value="2"/>
</dbReference>
<dbReference type="InterPro" id="IPR035976">
    <property type="entry name" value="Sushi/SCR/CCP_sf"/>
</dbReference>
<dbReference type="InterPro" id="IPR051503">
    <property type="entry name" value="ComplSys_Reg/VirEntry_Med"/>
</dbReference>
<keyword evidence="2 5" id="KW-0768">Sushi</keyword>
<dbReference type="SUPFAM" id="SSF57535">
    <property type="entry name" value="Complement control module/SCR domain"/>
    <property type="match status" value="2"/>
</dbReference>
<evidence type="ECO:0000256" key="5">
    <source>
        <dbReference type="PROSITE-ProRule" id="PRU00302"/>
    </source>
</evidence>
<comment type="subcellular location">
    <subcellularLocation>
        <location evidence="1">Virion</location>
    </subcellularLocation>
</comment>
<protein>
    <submittedName>
        <fullName evidence="6">Uncharacterized protein</fullName>
    </submittedName>
</protein>